<dbReference type="Pfam" id="PF12833">
    <property type="entry name" value="HTH_18"/>
    <property type="match status" value="1"/>
</dbReference>
<dbReference type="SUPFAM" id="SSF52172">
    <property type="entry name" value="CheY-like"/>
    <property type="match status" value="1"/>
</dbReference>
<feature type="domain" description="HTH araC/xylS-type" evidence="5">
    <location>
        <begin position="438"/>
        <end position="536"/>
    </location>
</feature>
<protein>
    <submittedName>
        <fullName evidence="7">Two-component response regulator, YesN/AraC family, consists of REC and AraC-type DNA-binding domains</fullName>
    </submittedName>
</protein>
<dbReference type="RefSeq" id="WP_091187999.1">
    <property type="nucleotide sequence ID" value="NZ_FOMT01000004.1"/>
</dbReference>
<dbReference type="CDD" id="cd17536">
    <property type="entry name" value="REC_YesN-like"/>
    <property type="match status" value="1"/>
</dbReference>
<evidence type="ECO:0000259" key="5">
    <source>
        <dbReference type="PROSITE" id="PS01124"/>
    </source>
</evidence>
<dbReference type="GO" id="GO:0003700">
    <property type="term" value="F:DNA-binding transcription factor activity"/>
    <property type="evidence" value="ECO:0007669"/>
    <property type="project" value="InterPro"/>
</dbReference>
<feature type="modified residue" description="4-aspartylphosphate" evidence="4">
    <location>
        <position position="54"/>
    </location>
</feature>
<evidence type="ECO:0000256" key="3">
    <source>
        <dbReference type="ARBA" id="ARBA00023163"/>
    </source>
</evidence>
<evidence type="ECO:0000259" key="6">
    <source>
        <dbReference type="PROSITE" id="PS50110"/>
    </source>
</evidence>
<dbReference type="InterPro" id="IPR020449">
    <property type="entry name" value="Tscrpt_reg_AraC-type_HTH"/>
</dbReference>
<dbReference type="STRING" id="1045775.SAMN05216378_3829"/>
<feature type="domain" description="Response regulatory" evidence="6">
    <location>
        <begin position="2"/>
        <end position="119"/>
    </location>
</feature>
<dbReference type="InterPro" id="IPR009057">
    <property type="entry name" value="Homeodomain-like_sf"/>
</dbReference>
<evidence type="ECO:0000256" key="4">
    <source>
        <dbReference type="PROSITE-ProRule" id="PRU00169"/>
    </source>
</evidence>
<dbReference type="InterPro" id="IPR001789">
    <property type="entry name" value="Sig_transdc_resp-reg_receiver"/>
</dbReference>
<dbReference type="InterPro" id="IPR041522">
    <property type="entry name" value="CdaR_GGDEF"/>
</dbReference>
<dbReference type="PROSITE" id="PS50110">
    <property type="entry name" value="RESPONSE_REGULATORY"/>
    <property type="match status" value="1"/>
</dbReference>
<dbReference type="Proteomes" id="UP000198855">
    <property type="component" value="Unassembled WGS sequence"/>
</dbReference>
<keyword evidence="3" id="KW-0804">Transcription</keyword>
<dbReference type="Gene3D" id="3.40.50.2300">
    <property type="match status" value="1"/>
</dbReference>
<dbReference type="Pfam" id="PF17853">
    <property type="entry name" value="GGDEF_2"/>
    <property type="match status" value="1"/>
</dbReference>
<dbReference type="InterPro" id="IPR011006">
    <property type="entry name" value="CheY-like_superfamily"/>
</dbReference>
<keyword evidence="2 7" id="KW-0238">DNA-binding</keyword>
<dbReference type="GO" id="GO:0000160">
    <property type="term" value="P:phosphorelay signal transduction system"/>
    <property type="evidence" value="ECO:0007669"/>
    <property type="project" value="InterPro"/>
</dbReference>
<organism evidence="7 8">
    <name type="scientific">Paenibacillus catalpae</name>
    <dbReference type="NCBI Taxonomy" id="1045775"/>
    <lineage>
        <taxon>Bacteria</taxon>
        <taxon>Bacillati</taxon>
        <taxon>Bacillota</taxon>
        <taxon>Bacilli</taxon>
        <taxon>Bacillales</taxon>
        <taxon>Paenibacillaceae</taxon>
        <taxon>Paenibacillus</taxon>
    </lineage>
</organism>
<evidence type="ECO:0000313" key="7">
    <source>
        <dbReference type="EMBL" id="SFE71945.1"/>
    </source>
</evidence>
<dbReference type="EMBL" id="FOMT01000004">
    <property type="protein sequence ID" value="SFE71945.1"/>
    <property type="molecule type" value="Genomic_DNA"/>
</dbReference>
<keyword evidence="8" id="KW-1185">Reference proteome</keyword>
<proteinExistence type="predicted"/>
<dbReference type="Pfam" id="PF00072">
    <property type="entry name" value="Response_reg"/>
    <property type="match status" value="1"/>
</dbReference>
<evidence type="ECO:0000313" key="8">
    <source>
        <dbReference type="Proteomes" id="UP000198855"/>
    </source>
</evidence>
<dbReference type="Gene3D" id="1.10.10.60">
    <property type="entry name" value="Homeodomain-like"/>
    <property type="match status" value="2"/>
</dbReference>
<keyword evidence="1" id="KW-0805">Transcription regulation</keyword>
<dbReference type="PROSITE" id="PS01124">
    <property type="entry name" value="HTH_ARAC_FAMILY_2"/>
    <property type="match status" value="1"/>
</dbReference>
<dbReference type="SMART" id="SM00448">
    <property type="entry name" value="REC"/>
    <property type="match status" value="1"/>
</dbReference>
<accession>A0A1I2CUT2</accession>
<evidence type="ECO:0000256" key="1">
    <source>
        <dbReference type="ARBA" id="ARBA00023015"/>
    </source>
</evidence>
<dbReference type="GO" id="GO:0043565">
    <property type="term" value="F:sequence-specific DNA binding"/>
    <property type="evidence" value="ECO:0007669"/>
    <property type="project" value="InterPro"/>
</dbReference>
<dbReference type="PANTHER" id="PTHR43280">
    <property type="entry name" value="ARAC-FAMILY TRANSCRIPTIONAL REGULATOR"/>
    <property type="match status" value="1"/>
</dbReference>
<dbReference type="PROSITE" id="PS00041">
    <property type="entry name" value="HTH_ARAC_FAMILY_1"/>
    <property type="match status" value="1"/>
</dbReference>
<dbReference type="PRINTS" id="PR00032">
    <property type="entry name" value="HTHARAC"/>
</dbReference>
<dbReference type="InterPro" id="IPR018060">
    <property type="entry name" value="HTH_AraC"/>
</dbReference>
<gene>
    <name evidence="7" type="ORF">SAMN05216378_3829</name>
</gene>
<dbReference type="SUPFAM" id="SSF46689">
    <property type="entry name" value="Homeodomain-like"/>
    <property type="match status" value="2"/>
</dbReference>
<dbReference type="PANTHER" id="PTHR43280:SF2">
    <property type="entry name" value="HTH-TYPE TRANSCRIPTIONAL REGULATOR EXSA"/>
    <property type="match status" value="1"/>
</dbReference>
<keyword evidence="4" id="KW-0597">Phosphoprotein</keyword>
<dbReference type="OrthoDB" id="9794370at2"/>
<dbReference type="AlphaFoldDB" id="A0A1I2CUT2"/>
<sequence>MNILIVDDEPMIREWFQMTVERTGGDYRIAGEASNGEDALAFCRSHSVELVVTDIKMPGMNGIDLIKALKEEMPHIRSVVFSSYSEFQFAADALKFGASEYILKAEITLAGLEEILQKIKKDIDLDHRTTNEMNALRYRLNESQMTLRNAYFHELLSGSRETARGFEQRMGQLQIRLSEKHLSLLAVGIIQSKDKESAFRIREEGLLQNAVINILDETLQHELGNGCSFLHKPNLYIMLCNSSHTGLKSQRESLLVLASRASEHLQKFIGASAVIGISHVYSKLAYLPEQLSEALQAADRHLFYGDPSITWYEDSGSAGGSSLYRKGWTEAFQSCLESGLTARAGQFIEQLMDEVETGKLLSAKQARALVLELIYIAVNRGRTVGVPVERLEELYIDAHVEVQRYETFRELSVWAKETLRQIKERISAQSPKYGEAVERACEYIAMHYAEDMLLQDIADHVHLSRTYISELFKKETGMNYNEYLMQVRMEKAKDLLKKGGCKVADAASLVGYSNTSYFIKLFKSYTGLSPSEYSDQHRRV</sequence>
<name>A0A1I2CUT2_9BACL</name>
<reference evidence="8" key="1">
    <citation type="submission" date="2016-10" db="EMBL/GenBank/DDBJ databases">
        <authorList>
            <person name="Varghese N."/>
            <person name="Submissions S."/>
        </authorList>
    </citation>
    <scope>NUCLEOTIDE SEQUENCE [LARGE SCALE GENOMIC DNA]</scope>
    <source>
        <strain evidence="8">CGMCC 1.10784</strain>
    </source>
</reference>
<dbReference type="SMART" id="SM00342">
    <property type="entry name" value="HTH_ARAC"/>
    <property type="match status" value="1"/>
</dbReference>
<evidence type="ECO:0000256" key="2">
    <source>
        <dbReference type="ARBA" id="ARBA00023125"/>
    </source>
</evidence>
<dbReference type="InterPro" id="IPR018062">
    <property type="entry name" value="HTH_AraC-typ_CS"/>
</dbReference>